<dbReference type="EMBL" id="KV426884">
    <property type="protein sequence ID" value="KZV78471.1"/>
    <property type="molecule type" value="Genomic_DNA"/>
</dbReference>
<dbReference type="AlphaFoldDB" id="A0A166MVZ5"/>
<dbReference type="SUPFAM" id="SSF52047">
    <property type="entry name" value="RNI-like"/>
    <property type="match status" value="1"/>
</dbReference>
<accession>A0A166MVZ5</accession>
<dbReference type="Gene3D" id="3.80.10.10">
    <property type="entry name" value="Ribonuclease Inhibitor"/>
    <property type="match status" value="1"/>
</dbReference>
<feature type="non-terminal residue" evidence="1">
    <location>
        <position position="1"/>
    </location>
</feature>
<dbReference type="InterPro" id="IPR032675">
    <property type="entry name" value="LRR_dom_sf"/>
</dbReference>
<evidence type="ECO:0008006" key="3">
    <source>
        <dbReference type="Google" id="ProtNLM"/>
    </source>
</evidence>
<proteinExistence type="predicted"/>
<reference evidence="1 2" key="1">
    <citation type="journal article" date="2016" name="Mol. Biol. Evol.">
        <title>Comparative Genomics of Early-Diverging Mushroom-Forming Fungi Provides Insights into the Origins of Lignocellulose Decay Capabilities.</title>
        <authorList>
            <person name="Nagy L.G."/>
            <person name="Riley R."/>
            <person name="Tritt A."/>
            <person name="Adam C."/>
            <person name="Daum C."/>
            <person name="Floudas D."/>
            <person name="Sun H."/>
            <person name="Yadav J.S."/>
            <person name="Pangilinan J."/>
            <person name="Larsson K.H."/>
            <person name="Matsuura K."/>
            <person name="Barry K."/>
            <person name="Labutti K."/>
            <person name="Kuo R."/>
            <person name="Ohm R.A."/>
            <person name="Bhattacharya S.S."/>
            <person name="Shirouzu T."/>
            <person name="Yoshinaga Y."/>
            <person name="Martin F.M."/>
            <person name="Grigoriev I.V."/>
            <person name="Hibbett D.S."/>
        </authorList>
    </citation>
    <scope>NUCLEOTIDE SEQUENCE [LARGE SCALE GENOMIC DNA]</scope>
    <source>
        <strain evidence="1 2">HHB12029</strain>
    </source>
</reference>
<sequence>DVTSRWPDLAMSVRILTVSVKFPDGRMDLPKAVSLIVACPLLRELVWHYDPNINEPPTSRQANTTLLQRLAGLTSVRALRVYAVNVTFVRALLELCPSVAYLDIDVFSLSEHPVDLPALDLRHLLIDHNPSHWSSDIAAGRIRNRDVRSLERMSCDSGLSERHVLRFISQAYATLRSVTLQVWTEHLSAALRECPSLMQLVLWKPEQIQLRTTSLLSSLPKCIRHLVLYVNGSCDLFRFEKADEEQAALACIKDHLPALERFTTYPTPPFRLYDPFHSDLRWSLWLWEQACITGCRRCGVDVERRDRAERDYYVPLMPLSSDTLPGAERPSVMYGRMNNELCK</sequence>
<dbReference type="InParanoid" id="A0A166MVZ5"/>
<name>A0A166MVZ5_EXIGL</name>
<gene>
    <name evidence="1" type="ORF">EXIGLDRAFT_716604</name>
</gene>
<protein>
    <recommendedName>
        <fullName evidence="3">F-box domain-containing protein</fullName>
    </recommendedName>
</protein>
<dbReference type="Proteomes" id="UP000077266">
    <property type="component" value="Unassembled WGS sequence"/>
</dbReference>
<keyword evidence="2" id="KW-1185">Reference proteome</keyword>
<evidence type="ECO:0000313" key="1">
    <source>
        <dbReference type="EMBL" id="KZV78471.1"/>
    </source>
</evidence>
<organism evidence="1 2">
    <name type="scientific">Exidia glandulosa HHB12029</name>
    <dbReference type="NCBI Taxonomy" id="1314781"/>
    <lineage>
        <taxon>Eukaryota</taxon>
        <taxon>Fungi</taxon>
        <taxon>Dikarya</taxon>
        <taxon>Basidiomycota</taxon>
        <taxon>Agaricomycotina</taxon>
        <taxon>Agaricomycetes</taxon>
        <taxon>Auriculariales</taxon>
        <taxon>Exidiaceae</taxon>
        <taxon>Exidia</taxon>
    </lineage>
</organism>
<evidence type="ECO:0000313" key="2">
    <source>
        <dbReference type="Proteomes" id="UP000077266"/>
    </source>
</evidence>